<dbReference type="InterPro" id="IPR007375">
    <property type="entry name" value="SoxG"/>
</dbReference>
<dbReference type="AlphaFoldDB" id="A0A2N8TLG7"/>
<comment type="caution">
    <text evidence="2">The sequence shown here is derived from an EMBL/GenBank/DDBJ whole genome shotgun (WGS) entry which is preliminary data.</text>
</comment>
<dbReference type="Gene3D" id="3.30.1360.120">
    <property type="entry name" value="Probable tRNA modification gtpase trme, domain 1"/>
    <property type="match status" value="1"/>
</dbReference>
<organism evidence="2 3">
    <name type="scientific">Streptomyces cahuitamycinicus</name>
    <dbReference type="NCBI Taxonomy" id="2070367"/>
    <lineage>
        <taxon>Bacteria</taxon>
        <taxon>Bacillati</taxon>
        <taxon>Actinomycetota</taxon>
        <taxon>Actinomycetes</taxon>
        <taxon>Kitasatosporales</taxon>
        <taxon>Streptomycetaceae</taxon>
        <taxon>Streptomyces</taxon>
    </lineage>
</organism>
<reference evidence="2 3" key="1">
    <citation type="submission" date="2018-01" db="EMBL/GenBank/DDBJ databases">
        <title>Draft genome sequence of Streptomyces sp. 13K301.</title>
        <authorList>
            <person name="Sahin N."/>
            <person name="Saygin H."/>
            <person name="Ay H."/>
        </authorList>
    </citation>
    <scope>NUCLEOTIDE SEQUENCE [LARGE SCALE GENOMIC DNA]</scope>
    <source>
        <strain evidence="2 3">13K301</strain>
    </source>
</reference>
<dbReference type="Gene3D" id="3.30.70.1520">
    <property type="entry name" value="Heterotetrameric sarcosine oxidase"/>
    <property type="match status" value="1"/>
</dbReference>
<evidence type="ECO:0000313" key="2">
    <source>
        <dbReference type="EMBL" id="PNG19865.1"/>
    </source>
</evidence>
<proteinExistence type="predicted"/>
<dbReference type="InterPro" id="IPR027266">
    <property type="entry name" value="TrmE/GcvT-like"/>
</dbReference>
<dbReference type="OrthoDB" id="9814782at2"/>
<feature type="non-terminal residue" evidence="2">
    <location>
        <position position="1"/>
    </location>
</feature>
<evidence type="ECO:0000313" key="3">
    <source>
        <dbReference type="Proteomes" id="UP000235943"/>
    </source>
</evidence>
<sequence>PRSPLSHATDRLAAATRTSGGAIRLAELPFLTQINVRLDPKGAAADAVGLALGLQLPLEPGTLVRAGELTALRLGPDEWLVVGPPGGQRGLENRIREAAGDEPVSVVDVSAQRTTLLVAGLRAHDLLAHGCSLDLHPRVFGPGRCAQTTLGRTQVVLVARDDPRAGFWVLVRSSFAGYLTDWLLDAAVEWRADTDTTEAAGGEPGTGSPPAARRASLSWSTTPVLANEAGRASAREAGPQPV</sequence>
<keyword evidence="3" id="KW-1185">Reference proteome</keyword>
<feature type="compositionally biased region" description="Low complexity" evidence="1">
    <location>
        <begin position="197"/>
        <end position="212"/>
    </location>
</feature>
<gene>
    <name evidence="2" type="ORF">C1J00_23400</name>
</gene>
<protein>
    <recommendedName>
        <fullName evidence="4">Sarcosine oxidase subunit gamma</fullName>
    </recommendedName>
</protein>
<dbReference type="Proteomes" id="UP000235943">
    <property type="component" value="Unassembled WGS sequence"/>
</dbReference>
<name>A0A2N8TLG7_9ACTN</name>
<evidence type="ECO:0000256" key="1">
    <source>
        <dbReference type="SAM" id="MobiDB-lite"/>
    </source>
</evidence>
<dbReference type="EMBL" id="POUC01000182">
    <property type="protein sequence ID" value="PNG19865.1"/>
    <property type="molecule type" value="Genomic_DNA"/>
</dbReference>
<dbReference type="SUPFAM" id="SSF103025">
    <property type="entry name" value="Folate-binding domain"/>
    <property type="match status" value="1"/>
</dbReference>
<feature type="region of interest" description="Disordered" evidence="1">
    <location>
        <begin position="197"/>
        <end position="219"/>
    </location>
</feature>
<accession>A0A2N8TLG7</accession>
<evidence type="ECO:0008006" key="4">
    <source>
        <dbReference type="Google" id="ProtNLM"/>
    </source>
</evidence>
<dbReference type="Pfam" id="PF04268">
    <property type="entry name" value="SoxG"/>
    <property type="match status" value="1"/>
</dbReference>